<reference evidence="2" key="1">
    <citation type="submission" date="2014-09" db="EMBL/GenBank/DDBJ databases">
        <authorList>
            <person name="Magalhaes I.L.F."/>
            <person name="Oliveira U."/>
            <person name="Santos F.R."/>
            <person name="Vidigal T.H.D.A."/>
            <person name="Brescovit A.D."/>
            <person name="Santos A.J."/>
        </authorList>
    </citation>
    <scope>NUCLEOTIDE SEQUENCE</scope>
    <source>
        <tissue evidence="2">Shoot tissue taken approximately 20 cm above the soil surface</tissue>
    </source>
</reference>
<name>A0A0A8ZZD6_ARUDO</name>
<evidence type="ECO:0000256" key="1">
    <source>
        <dbReference type="SAM" id="MobiDB-lite"/>
    </source>
</evidence>
<accession>A0A0A8ZZD6</accession>
<sequence>MSPSLAAETSRSPVAEQPKESPIMPKSPIVPLSLPPERKKWGSSGGRRRGNRSPSSGSLPPPPTHQETPPSSGTVRRRKNRRARGRQVAPRVQAGAVRGRDGAVWRCLVPRLDGVGRTRKGGGTGQGARAAVESTRRWEGSLAHGARSLLRAAPPRFFFFRFL</sequence>
<dbReference type="AlphaFoldDB" id="A0A0A8ZZD6"/>
<organism evidence="2">
    <name type="scientific">Arundo donax</name>
    <name type="common">Giant reed</name>
    <name type="synonym">Donax arundinaceus</name>
    <dbReference type="NCBI Taxonomy" id="35708"/>
    <lineage>
        <taxon>Eukaryota</taxon>
        <taxon>Viridiplantae</taxon>
        <taxon>Streptophyta</taxon>
        <taxon>Embryophyta</taxon>
        <taxon>Tracheophyta</taxon>
        <taxon>Spermatophyta</taxon>
        <taxon>Magnoliopsida</taxon>
        <taxon>Liliopsida</taxon>
        <taxon>Poales</taxon>
        <taxon>Poaceae</taxon>
        <taxon>PACMAD clade</taxon>
        <taxon>Arundinoideae</taxon>
        <taxon>Arundineae</taxon>
        <taxon>Arundo</taxon>
    </lineage>
</organism>
<feature type="region of interest" description="Disordered" evidence="1">
    <location>
        <begin position="1"/>
        <end position="96"/>
    </location>
</feature>
<feature type="compositionally biased region" description="Basic residues" evidence="1">
    <location>
        <begin position="75"/>
        <end position="85"/>
    </location>
</feature>
<proteinExistence type="predicted"/>
<reference evidence="2" key="2">
    <citation type="journal article" date="2015" name="Data Brief">
        <title>Shoot transcriptome of the giant reed, Arundo donax.</title>
        <authorList>
            <person name="Barrero R.A."/>
            <person name="Guerrero F.D."/>
            <person name="Moolhuijzen P."/>
            <person name="Goolsby J.A."/>
            <person name="Tidwell J."/>
            <person name="Bellgard S.E."/>
            <person name="Bellgard M.I."/>
        </authorList>
    </citation>
    <scope>NUCLEOTIDE SEQUENCE</scope>
    <source>
        <tissue evidence="2">Shoot tissue taken approximately 20 cm above the soil surface</tissue>
    </source>
</reference>
<evidence type="ECO:0000313" key="2">
    <source>
        <dbReference type="EMBL" id="JAD44201.1"/>
    </source>
</evidence>
<dbReference type="EMBL" id="GBRH01253694">
    <property type="protein sequence ID" value="JAD44201.1"/>
    <property type="molecule type" value="Transcribed_RNA"/>
</dbReference>
<protein>
    <submittedName>
        <fullName evidence="2">Uncharacterized protein</fullName>
    </submittedName>
</protein>
<feature type="compositionally biased region" description="Polar residues" evidence="1">
    <location>
        <begin position="1"/>
        <end position="12"/>
    </location>
</feature>